<evidence type="ECO:0000313" key="2">
    <source>
        <dbReference type="Proteomes" id="UP000017837"/>
    </source>
</evidence>
<gene>
    <name evidence="1" type="ORF">ABENE_12745</name>
</gene>
<dbReference type="EMBL" id="AWGB01000024">
    <property type="protein sequence ID" value="ESQ90451.1"/>
    <property type="molecule type" value="Genomic_DNA"/>
</dbReference>
<accession>V4PQ76</accession>
<protein>
    <submittedName>
        <fullName evidence="1">Uncharacterized protein</fullName>
    </submittedName>
</protein>
<reference evidence="1 2" key="1">
    <citation type="journal article" date="2014" name="Nature">
        <title>Sequential evolution of bacterial morphology by co-option of a developmental regulator.</title>
        <authorList>
            <person name="Jiang C."/>
            <person name="Brown P.J."/>
            <person name="Ducret A."/>
            <person name="Brun Y.V."/>
        </authorList>
    </citation>
    <scope>NUCLEOTIDE SEQUENCE [LARGE SCALE GENOMIC DNA]</scope>
    <source>
        <strain evidence="1 2">DSM 16100</strain>
    </source>
</reference>
<dbReference type="PATRIC" id="fig|1121022.4.peg.2587"/>
<evidence type="ECO:0000313" key="1">
    <source>
        <dbReference type="EMBL" id="ESQ90451.1"/>
    </source>
</evidence>
<dbReference type="Proteomes" id="UP000017837">
    <property type="component" value="Unassembled WGS sequence"/>
</dbReference>
<organism evidence="1 2">
    <name type="scientific">Asticcacaulis benevestitus DSM 16100 = ATCC BAA-896</name>
    <dbReference type="NCBI Taxonomy" id="1121022"/>
    <lineage>
        <taxon>Bacteria</taxon>
        <taxon>Pseudomonadati</taxon>
        <taxon>Pseudomonadota</taxon>
        <taxon>Alphaproteobacteria</taxon>
        <taxon>Caulobacterales</taxon>
        <taxon>Caulobacteraceae</taxon>
        <taxon>Asticcacaulis</taxon>
    </lineage>
</organism>
<comment type="caution">
    <text evidence="1">The sequence shown here is derived from an EMBL/GenBank/DDBJ whole genome shotgun (WGS) entry which is preliminary data.</text>
</comment>
<keyword evidence="2" id="KW-1185">Reference proteome</keyword>
<dbReference type="AlphaFoldDB" id="V4PQ76"/>
<sequence length="279" mass="30670">MAAVCLPLVIGSAAQAASKKRELSNKETFTAADAVKGQAYVNAAMTAPMMDLLSKADVQHPEIMLEYGLALDLGRPSVSKNMSKDDREKLKRGFRTMLDLYLNKSDKFDITFDEDAMLDQSEFWIYLAKHVGRPKPRQAQLSQQVDPMSPNGVGGLAFVPDDSDQDKEFNLNTDLILKFSVVNAATTCAQSAFAFARMRKAQTVDITETKLTPEQFATVQTAAVKAYRFAYAEGQMACGDRDYFNTVVDFSSRNLGHLGAMKDNPNAVVATLGEVKIEN</sequence>
<proteinExistence type="predicted"/>
<name>V4PQ76_9CAUL</name>